<dbReference type="InterPro" id="IPR048279">
    <property type="entry name" value="MdtK-like"/>
</dbReference>
<dbReference type="GO" id="GO:0005886">
    <property type="term" value="C:plasma membrane"/>
    <property type="evidence" value="ECO:0007669"/>
    <property type="project" value="UniProtKB-SubCell"/>
</dbReference>
<sequence length="457" mass="50250">MQSLIQRYFGPKDFYQRTARVAIPLALQQLLSSAMGIVDTLMVSWIGMVTAVGTAAQIDTLCSMIAYGSIGGTGMFSSQFYGAKDYRNLKRVFGFSIVLGMINALFWLVVSMFFGEFILRFYMDDPQIIQNGLLYLNIAMFSFVPSCISFAFSYIYRSIQKASIPLKVSIVSMLVNAGLNYALIFGVGPFPEMGVQGAALGTVLAQCFAVAVYTIHGFITKQPFLGSFTEMFSFDRNFVMPILRKIAPLIFNETLFGFGSTLFVKAFGVLGTQAMDAYYVGNQISNVFLFVVYGYGNAISVLLGGILGQGKIEEARREGDYYCGLSAILAVVLVTAMIVFAGPMVSIFQLQDPVVIGYAEALVMVFAVKISMRLFNFMIFSVLRSGGDSKIISVLDSGIMWVIGIPLAFICVHLFKMQDIALVFLVVQLEQLVRLVIGMKRFNSGLWANDLTSLIAS</sequence>
<feature type="transmembrane region" description="Helical" evidence="13">
    <location>
        <begin position="395"/>
        <end position="415"/>
    </location>
</feature>
<proteinExistence type="inferred from homology"/>
<dbReference type="NCBIfam" id="TIGR00797">
    <property type="entry name" value="matE"/>
    <property type="match status" value="1"/>
</dbReference>
<comment type="similarity">
    <text evidence="3">Belongs to the multi antimicrobial extrusion (MATE) (TC 2.A.66.1) family.</text>
</comment>
<protein>
    <recommendedName>
        <fullName evidence="4">Probable multidrug resistance protein NorM</fullName>
    </recommendedName>
    <alternativeName>
        <fullName evidence="12">Multidrug-efflux transporter</fullName>
    </alternativeName>
</protein>
<reference evidence="14 15" key="1">
    <citation type="submission" date="2018-05" db="EMBL/GenBank/DDBJ databases">
        <title>Genomic Encyclopedia of Type Strains, Phase IV (KMG-IV): sequencing the most valuable type-strain genomes for metagenomic binning, comparative biology and taxonomic classification.</title>
        <authorList>
            <person name="Goeker M."/>
        </authorList>
    </citation>
    <scope>NUCLEOTIDE SEQUENCE [LARGE SCALE GENOMIC DNA]</scope>
    <source>
        <strain evidence="14 15">JC118</strain>
    </source>
</reference>
<dbReference type="PANTHER" id="PTHR43298">
    <property type="entry name" value="MULTIDRUG RESISTANCE PROTEIN NORM-RELATED"/>
    <property type="match status" value="1"/>
</dbReference>
<dbReference type="PIRSF" id="PIRSF006603">
    <property type="entry name" value="DinF"/>
    <property type="match status" value="1"/>
</dbReference>
<evidence type="ECO:0000256" key="8">
    <source>
        <dbReference type="ARBA" id="ARBA00022692"/>
    </source>
</evidence>
<keyword evidence="8 13" id="KW-0812">Transmembrane</keyword>
<evidence type="ECO:0000256" key="4">
    <source>
        <dbReference type="ARBA" id="ARBA00020268"/>
    </source>
</evidence>
<dbReference type="InterPro" id="IPR050222">
    <property type="entry name" value="MATE_MdtK"/>
</dbReference>
<keyword evidence="11 13" id="KW-0472">Membrane</keyword>
<evidence type="ECO:0000256" key="2">
    <source>
        <dbReference type="ARBA" id="ARBA00004651"/>
    </source>
</evidence>
<dbReference type="Pfam" id="PF01554">
    <property type="entry name" value="MatE"/>
    <property type="match status" value="2"/>
</dbReference>
<feature type="transmembrane region" description="Helical" evidence="13">
    <location>
        <begin position="287"/>
        <end position="307"/>
    </location>
</feature>
<feature type="transmembrane region" description="Helical" evidence="13">
    <location>
        <begin position="92"/>
        <end position="114"/>
    </location>
</feature>
<evidence type="ECO:0000256" key="9">
    <source>
        <dbReference type="ARBA" id="ARBA00022989"/>
    </source>
</evidence>
<feature type="transmembrane region" description="Helical" evidence="13">
    <location>
        <begin position="168"/>
        <end position="187"/>
    </location>
</feature>
<keyword evidence="7" id="KW-1003">Cell membrane</keyword>
<feature type="transmembrane region" description="Helical" evidence="13">
    <location>
        <begin position="134"/>
        <end position="156"/>
    </location>
</feature>
<evidence type="ECO:0000256" key="11">
    <source>
        <dbReference type="ARBA" id="ARBA00023136"/>
    </source>
</evidence>
<keyword evidence="9 13" id="KW-1133">Transmembrane helix</keyword>
<evidence type="ECO:0000256" key="3">
    <source>
        <dbReference type="ARBA" id="ARBA00010199"/>
    </source>
</evidence>
<dbReference type="InterPro" id="IPR002528">
    <property type="entry name" value="MATE_fam"/>
</dbReference>
<dbReference type="EMBL" id="QJKH01000001">
    <property type="protein sequence ID" value="PXX81553.1"/>
    <property type="molecule type" value="Genomic_DNA"/>
</dbReference>
<feature type="transmembrane region" description="Helical" evidence="13">
    <location>
        <begin position="193"/>
        <end position="215"/>
    </location>
</feature>
<feature type="transmembrane region" description="Helical" evidence="13">
    <location>
        <begin position="246"/>
        <end position="267"/>
    </location>
</feature>
<evidence type="ECO:0000256" key="12">
    <source>
        <dbReference type="ARBA" id="ARBA00031636"/>
    </source>
</evidence>
<dbReference type="GO" id="GO:0006811">
    <property type="term" value="P:monoatomic ion transport"/>
    <property type="evidence" value="ECO:0007669"/>
    <property type="project" value="UniProtKB-KW"/>
</dbReference>
<evidence type="ECO:0000256" key="7">
    <source>
        <dbReference type="ARBA" id="ARBA00022475"/>
    </source>
</evidence>
<keyword evidence="15" id="KW-1185">Reference proteome</keyword>
<evidence type="ECO:0000313" key="14">
    <source>
        <dbReference type="EMBL" id="PXX81553.1"/>
    </source>
</evidence>
<dbReference type="OrthoDB" id="9780160at2"/>
<feature type="transmembrane region" description="Helical" evidence="13">
    <location>
        <begin position="21"/>
        <end position="46"/>
    </location>
</feature>
<evidence type="ECO:0000256" key="5">
    <source>
        <dbReference type="ARBA" id="ARBA00022448"/>
    </source>
</evidence>
<organism evidence="14 15">
    <name type="scientific">Dielma fastidiosa</name>
    <dbReference type="NCBI Taxonomy" id="1034346"/>
    <lineage>
        <taxon>Bacteria</taxon>
        <taxon>Bacillati</taxon>
        <taxon>Bacillota</taxon>
        <taxon>Erysipelotrichia</taxon>
        <taxon>Erysipelotrichales</taxon>
        <taxon>Erysipelotrichaceae</taxon>
        <taxon>Dielma</taxon>
    </lineage>
</organism>
<gene>
    <name evidence="14" type="ORF">DES51_101162</name>
</gene>
<dbReference type="PANTHER" id="PTHR43298:SF2">
    <property type="entry name" value="FMN_FAD EXPORTER YEEO-RELATED"/>
    <property type="match status" value="1"/>
</dbReference>
<comment type="caution">
    <text evidence="14">The sequence shown here is derived from an EMBL/GenBank/DDBJ whole genome shotgun (WGS) entry which is preliminary data.</text>
</comment>
<keyword evidence="6" id="KW-0050">Antiport</keyword>
<name>A0A318L7V4_9FIRM</name>
<evidence type="ECO:0000256" key="6">
    <source>
        <dbReference type="ARBA" id="ARBA00022449"/>
    </source>
</evidence>
<dbReference type="STRING" id="1034346.GCA_000313565_00161"/>
<evidence type="ECO:0000256" key="10">
    <source>
        <dbReference type="ARBA" id="ARBA00023065"/>
    </source>
</evidence>
<accession>A0A318L7V4</accession>
<dbReference type="AlphaFoldDB" id="A0A318L7V4"/>
<keyword evidence="5" id="KW-0813">Transport</keyword>
<evidence type="ECO:0000256" key="1">
    <source>
        <dbReference type="ARBA" id="ARBA00003408"/>
    </source>
</evidence>
<feature type="transmembrane region" description="Helical" evidence="13">
    <location>
        <begin position="361"/>
        <end position="383"/>
    </location>
</feature>
<dbReference type="GO" id="GO:0042910">
    <property type="term" value="F:xenobiotic transmembrane transporter activity"/>
    <property type="evidence" value="ECO:0007669"/>
    <property type="project" value="InterPro"/>
</dbReference>
<feature type="transmembrane region" description="Helical" evidence="13">
    <location>
        <begin position="319"/>
        <end position="341"/>
    </location>
</feature>
<dbReference type="Proteomes" id="UP000247612">
    <property type="component" value="Unassembled WGS sequence"/>
</dbReference>
<comment type="subcellular location">
    <subcellularLocation>
        <location evidence="2">Cell membrane</location>
        <topology evidence="2">Multi-pass membrane protein</topology>
    </subcellularLocation>
</comment>
<dbReference type="RefSeq" id="WP_022936468.1">
    <property type="nucleotide sequence ID" value="NZ_CABKRQ010000001.1"/>
</dbReference>
<keyword evidence="10" id="KW-0406">Ion transport</keyword>
<comment type="function">
    <text evidence="1">Multidrug efflux pump.</text>
</comment>
<evidence type="ECO:0000256" key="13">
    <source>
        <dbReference type="SAM" id="Phobius"/>
    </source>
</evidence>
<evidence type="ECO:0000313" key="15">
    <source>
        <dbReference type="Proteomes" id="UP000247612"/>
    </source>
</evidence>
<feature type="transmembrane region" description="Helical" evidence="13">
    <location>
        <begin position="58"/>
        <end position="80"/>
    </location>
</feature>
<dbReference type="GO" id="GO:0015297">
    <property type="term" value="F:antiporter activity"/>
    <property type="evidence" value="ECO:0007669"/>
    <property type="project" value="UniProtKB-KW"/>
</dbReference>